<dbReference type="InterPro" id="IPR027417">
    <property type="entry name" value="P-loop_NTPase"/>
</dbReference>
<dbReference type="Gene3D" id="1.20.920.20">
    <property type="match status" value="1"/>
</dbReference>
<organism evidence="10 11">
    <name type="scientific">Achlya hypogyna</name>
    <name type="common">Oomycete</name>
    <name type="synonym">Protoachlya hypogyna</name>
    <dbReference type="NCBI Taxonomy" id="1202772"/>
    <lineage>
        <taxon>Eukaryota</taxon>
        <taxon>Sar</taxon>
        <taxon>Stramenopiles</taxon>
        <taxon>Oomycota</taxon>
        <taxon>Saprolegniomycetes</taxon>
        <taxon>Saprolegniales</taxon>
        <taxon>Achlyaceae</taxon>
        <taxon>Achlya</taxon>
    </lineage>
</organism>
<dbReference type="Pfam" id="PF17852">
    <property type="entry name" value="Dynein_AAA_lid"/>
    <property type="match status" value="1"/>
</dbReference>
<evidence type="ECO:0000256" key="3">
    <source>
        <dbReference type="SAM" id="MobiDB-lite"/>
    </source>
</evidence>
<dbReference type="Gene3D" id="1.20.58.1120">
    <property type="match status" value="1"/>
</dbReference>
<dbReference type="STRING" id="1202772.A0A1V9ZA16"/>
<dbReference type="InterPro" id="IPR026983">
    <property type="entry name" value="DHC"/>
</dbReference>
<dbReference type="InterPro" id="IPR042222">
    <property type="entry name" value="Dynein_2_N"/>
</dbReference>
<dbReference type="OrthoDB" id="447173at2759"/>
<evidence type="ECO:0000259" key="5">
    <source>
        <dbReference type="Pfam" id="PF12774"/>
    </source>
</evidence>
<dbReference type="Gene3D" id="1.20.140.100">
    <property type="entry name" value="Dynein heavy chain, N-terminal domain 2"/>
    <property type="match status" value="1"/>
</dbReference>
<feature type="domain" description="Dynein heavy chain C-terminal" evidence="9">
    <location>
        <begin position="3917"/>
        <end position="4109"/>
    </location>
</feature>
<gene>
    <name evidence="10" type="ORF">ACHHYP_00885</name>
</gene>
<keyword evidence="1 2" id="KW-0175">Coiled coil</keyword>
<reference evidence="10 11" key="1">
    <citation type="journal article" date="2014" name="Genome Biol. Evol.">
        <title>The secreted proteins of Achlya hypogyna and Thraustotheca clavata identify the ancestral oomycete secretome and reveal gene acquisitions by horizontal gene transfer.</title>
        <authorList>
            <person name="Misner I."/>
            <person name="Blouin N."/>
            <person name="Leonard G."/>
            <person name="Richards T.A."/>
            <person name="Lane C.E."/>
        </authorList>
    </citation>
    <scope>NUCLEOTIDE SEQUENCE [LARGE SCALE GENOMIC DNA]</scope>
    <source>
        <strain evidence="10 11">ATCC 48635</strain>
    </source>
</reference>
<dbReference type="EMBL" id="JNBR01000349">
    <property type="protein sequence ID" value="OQR94848.1"/>
    <property type="molecule type" value="Genomic_DNA"/>
</dbReference>
<dbReference type="GO" id="GO:0005524">
    <property type="term" value="F:ATP binding"/>
    <property type="evidence" value="ECO:0007669"/>
    <property type="project" value="InterPro"/>
</dbReference>
<name>A0A1V9ZA16_ACHHY</name>
<dbReference type="GO" id="GO:0045505">
    <property type="term" value="F:dynein intermediate chain binding"/>
    <property type="evidence" value="ECO:0007669"/>
    <property type="project" value="InterPro"/>
</dbReference>
<protein>
    <submittedName>
        <fullName evidence="10">Dynein heavy chain</fullName>
    </submittedName>
</protein>
<dbReference type="Pfam" id="PF12777">
    <property type="entry name" value="MT"/>
    <property type="match status" value="1"/>
</dbReference>
<evidence type="ECO:0000313" key="10">
    <source>
        <dbReference type="EMBL" id="OQR94848.1"/>
    </source>
</evidence>
<dbReference type="InterPro" id="IPR041228">
    <property type="entry name" value="Dynein_C"/>
</dbReference>
<dbReference type="GO" id="GO:0030286">
    <property type="term" value="C:dynein complex"/>
    <property type="evidence" value="ECO:0007669"/>
    <property type="project" value="InterPro"/>
</dbReference>
<evidence type="ECO:0000313" key="11">
    <source>
        <dbReference type="Proteomes" id="UP000243579"/>
    </source>
</evidence>
<dbReference type="PANTHER" id="PTHR45703">
    <property type="entry name" value="DYNEIN HEAVY CHAIN"/>
    <property type="match status" value="1"/>
</dbReference>
<accession>A0A1V9ZA16</accession>
<evidence type="ECO:0000259" key="7">
    <source>
        <dbReference type="Pfam" id="PF12780"/>
    </source>
</evidence>
<evidence type="ECO:0000259" key="9">
    <source>
        <dbReference type="Pfam" id="PF18199"/>
    </source>
</evidence>
<proteinExistence type="predicted"/>
<dbReference type="Pfam" id="PF12774">
    <property type="entry name" value="AAA_6"/>
    <property type="match status" value="1"/>
</dbReference>
<feature type="domain" description="Dynein heavy chain hydrolytic ATP-binding dynein motor region" evidence="5">
    <location>
        <begin position="1434"/>
        <end position="1764"/>
    </location>
</feature>
<dbReference type="InterPro" id="IPR041466">
    <property type="entry name" value="Dynein_AAA5_ext"/>
</dbReference>
<dbReference type="InterPro" id="IPR013602">
    <property type="entry name" value="Dynein_heavy_linker"/>
</dbReference>
<feature type="region of interest" description="Disordered" evidence="3">
    <location>
        <begin position="87"/>
        <end position="128"/>
    </location>
</feature>
<dbReference type="Pfam" id="PF12780">
    <property type="entry name" value="AAA_8"/>
    <property type="match status" value="1"/>
</dbReference>
<dbReference type="Gene3D" id="3.40.50.300">
    <property type="entry name" value="P-loop containing nucleotide triphosphate hydrolases"/>
    <property type="match status" value="4"/>
</dbReference>
<comment type="caution">
    <text evidence="10">The sequence shown here is derived from an EMBL/GenBank/DDBJ whole genome shotgun (WGS) entry which is preliminary data.</text>
</comment>
<dbReference type="Pfam" id="PF18199">
    <property type="entry name" value="Dynein_C"/>
    <property type="match status" value="1"/>
</dbReference>
<dbReference type="SUPFAM" id="SSF52540">
    <property type="entry name" value="P-loop containing nucleoside triphosphate hydrolases"/>
    <property type="match status" value="2"/>
</dbReference>
<keyword evidence="11" id="KW-1185">Reference proteome</keyword>
<dbReference type="InterPro" id="IPR024317">
    <property type="entry name" value="Dynein_heavy_chain_D4_dom"/>
</dbReference>
<dbReference type="Gene3D" id="1.10.287.2620">
    <property type="match status" value="1"/>
</dbReference>
<dbReference type="InterPro" id="IPR024743">
    <property type="entry name" value="Dynein_HC_stalk"/>
</dbReference>
<dbReference type="InterPro" id="IPR042228">
    <property type="entry name" value="Dynein_linker_3"/>
</dbReference>
<dbReference type="GO" id="GO:0051959">
    <property type="term" value="F:dynein light intermediate chain binding"/>
    <property type="evidence" value="ECO:0007669"/>
    <property type="project" value="InterPro"/>
</dbReference>
<evidence type="ECO:0000256" key="1">
    <source>
        <dbReference type="ARBA" id="ARBA00023054"/>
    </source>
</evidence>
<dbReference type="Gene3D" id="3.20.180.20">
    <property type="entry name" value="Dynein heavy chain, N-terminal domain 2"/>
    <property type="match status" value="1"/>
</dbReference>
<dbReference type="Pfam" id="PF12775">
    <property type="entry name" value="AAA_7"/>
    <property type="match status" value="1"/>
</dbReference>
<feature type="domain" description="Dynein heavy chain AAA module D4" evidence="7">
    <location>
        <begin position="2427"/>
        <end position="2599"/>
    </location>
</feature>
<feature type="domain" description="Dynein heavy chain AAA 5 extension" evidence="8">
    <location>
        <begin position="1936"/>
        <end position="2055"/>
    </location>
</feature>
<feature type="coiled-coil region" evidence="2">
    <location>
        <begin position="2689"/>
        <end position="2716"/>
    </location>
</feature>
<evidence type="ECO:0000259" key="6">
    <source>
        <dbReference type="Pfam" id="PF12777"/>
    </source>
</evidence>
<dbReference type="GO" id="GO:0007018">
    <property type="term" value="P:microtubule-based movement"/>
    <property type="evidence" value="ECO:0007669"/>
    <property type="project" value="InterPro"/>
</dbReference>
<feature type="domain" description="Dynein heavy chain linker" evidence="4">
    <location>
        <begin position="836"/>
        <end position="1270"/>
    </location>
</feature>
<dbReference type="Pfam" id="PF08393">
    <property type="entry name" value="DHC_N2"/>
    <property type="match status" value="1"/>
</dbReference>
<evidence type="ECO:0000259" key="4">
    <source>
        <dbReference type="Pfam" id="PF08393"/>
    </source>
</evidence>
<evidence type="ECO:0000256" key="2">
    <source>
        <dbReference type="SAM" id="Coils"/>
    </source>
</evidence>
<feature type="domain" description="Dynein heavy chain coiled coil stalk" evidence="6">
    <location>
        <begin position="2713"/>
        <end position="2989"/>
    </location>
</feature>
<dbReference type="PANTHER" id="PTHR45703:SF36">
    <property type="entry name" value="DYNEIN HEAVY CHAIN, CYTOPLASMIC"/>
    <property type="match status" value="1"/>
</dbReference>
<dbReference type="InterPro" id="IPR035699">
    <property type="entry name" value="AAA_6"/>
</dbReference>
<dbReference type="Proteomes" id="UP000243579">
    <property type="component" value="Unassembled WGS sequence"/>
</dbReference>
<evidence type="ECO:0000259" key="8">
    <source>
        <dbReference type="Pfam" id="PF17852"/>
    </source>
</evidence>
<sequence>MNAGSSSSRHVRLSARQEIEDAADPYAQSNQWIDVEEYHRLSQLVAVEKEAELRVAHAPPKHMKQTWHSPLHVPLSKRKQANLPLPEALKPVAPTPPSNNAPARCSHRTVRLKETVASTEQRASMQRLKEDNQELYARLVARFRRQTQAASSPVKTGALIQSIEDAVLYFICEKHRRNVLYFQGPDPKAGFRPYDVRHVAPLAANTREEHYLVSATHLVHCKPYENAEVIPISEWVYHSRMFDHLLRSIPLFQQLLRRRVFGNWAAYVRHKLYRGLRQHLLATLHWARPNYAATILAIQAAGQAIQTHRALSLGTHRDKPSMLLSEWRSFQAKRFKELEAQLTDSRAMIHRAIEALVESIRAAASPDTTLQELNATDMYAMRQAYPGWKSIPMSHLKVVQKCQARQVQQAQRDLIVFPAFFRLTQYLYVEALYRMVAGSARHLQAQLTQDAAGRAITVAVSFVDTTHVCLTPSEADVSRFVLESVESLGTLAAGFASSRPVTAYLSAEEAAIVDAPVLALPRLQDVLEHSTGFAAILDAIRHCICGTFARVAQLIEQFDGLRPIYNGMHELTLPAAEANVFERALPSVLGVVAAQIAQLDAWQSQCHRIQASWDVGFVDVHCRGVLGEVLEKLTAHRARALELLTDVTSRGIFQCVSKLKDAIALFDERPQLIEAFCAQKRATRAVLESEDVLLSEMRRVDEAFSVLKTLAPAAAGLVLSAYNSIHALHAKYNVSLAANLKFAKTMLPQIAKQILAALQRYTAQCKKLMSALEANVTYLHPPLGKVDFDAKLFPLREIKAELDKIQEATTQYNSYQSIMGMKVTPVAMLHSAMALYEEVHEVWAVSADWKRAHHVMLTAKFTTQAWANHLATTQDFQLRASKIVCRFENKVFASVKEEIAAAVRQLPLLVELGASYVKPSHWEQIFKVLGTVLPTASLTLQQLGDAHMWQHVDKLQHIAYHARVDAETEAALARMKARWAATELPCANLELDPAVVSDLLVALDDDLVLVQQLMQTTSQPSLYESLALWSDEINYIQDTLELWLATQTDWLKLDRLFSLPDVQTNVRHATLEFHAASRKWRSMMKGVQTTTSLQQCVREVTNRVFLAETKQLFERLWRQLVLFLQEKRREFPRFNFISDRHLLEIMAGTTLGLRDPSNVAGSEVHVTRVIATCFEHLVRATLSVKVTKPHSLLGEAITPESHDAVLEPTSSMPALETLDELYTTEIAAVGGRFEEHLTLETPIRISQRPEIWMHELEKALHRTLRDCVKHTITEDANSTVLQLYIDDDNSGNLMRATKRIEHIVASCPLQVVLLAFRIYFTGDCNQLINDDPSVTPAIVLGQQRNRATEWVAALKQATTDKARHACSTMALCCFNHIDILQRLSASAHAKFDWGQMLQYRWSVENQSVLVSHGLKAYEYGCVSSRPLLCNASSSFEYLGPHTTVALTPLTERIMWHVSIAFRLHAGALVHGETGVSKQVAVRELVQSLGALCVVYDCSIQLCIGQLSRVLAGIVPCNAYALVVGLGTVGGDAIGDFLHQLKRLQHALKTHKDKILLGASPVSLHVHDRSAINFGVCCKLTLHAASNSVLQHCARAFVPIAAAFAMVDVLVLVRLYLSAHGFEHVDALAAELHAFILTHEAGYMKAPGEQITVRTVKKIMDLAGAYKSLFAEEGHVLACAILHTIGSRISPLRKRVFLRQLHRSFPTFHHVELDITRTQARIHEAIAAKRLVPTPILSRKVYELHHLSTRHAVNIVTGDVATGKSTIVAVLAAVRRPHSEQPNANRPVVYRIAAATLNATEFYGHFAEHTNEWVDGILTHFVHEKTLLRHRSHDDVPWLVFDGDTANACIEPLYAISDASAAVHLPNGERLDTSRIKLFFESCSLEAWSPASLNRFGVMFVPADSLPYTVFIKSWLLRVEATPSLASDRIKAAKHIAQLMRSQLPCLLNVCRRHWQPHLPFHASTLVQKLVETLDTFFHALGDAPTLDKDVVLVYLCACTWSLGAYLAVEARGTFHDALLDVAPELARHRLFTSGRTVFDIYAQLDKHKVALVSWQSKLSRMDWPALAHHRFVFVPNEASARVEHLIDVFASAKRHAIIVGERGSGKSSTARRAITGLATRGCTAATIFMASTMGAADLQDLLMADMERKMKGLYGPSTGKQAVVYVVEDVHLSSVACQEQLRQVVDTKGVYQRKTFDWIELQHFALLGLASTHPIEAVRLPLRLLRHFHLIWSPPVAPDALFKMFRSLPTYVAEHFGLKFGADATWHALQLPLLVFELLSQEPMEAPVARFSLGDLVLVYSHVLRAARSNFESCAAFEALVYNFTATVFGARTRVAAADASFFKKLLPSIATTLDFAVVKYADRPLYGDKGDGFGYVPMTLREATNLFVKGHEKFQWHHPSYQKSVIKHLTPFPQAIDSMLAVLFGLGDLRQHLLLLGPRGCGKRTSLLVVCGLLSYNYVEIRQGHDALQRLKETLLHVGTHGKHTVLYLAMDELGGSTVAAVLNLLRDGDIAPALYTPDDVDAIAAGISQLPSLTNTNPSKAQCVALYRQHLQSFLHVACGVVCDRRLGDMLQHYSSLLEVCTLRLFRPWPAVAFATIYDHMNVLPTLQPVVWQIHASYMNHYGRSSRVNPTEQYKAFVTGLSVYHIERTKTIHDVRANYSLGLKRMQQHTSTIKALGSSERILTKKLRALDITLDQLQARYDKLVAAENSARAALDAKEVAYLAMKTRLDEERRLIQAELDQTIPELQTAIQSLSRINKLHITEMKSFTSPPDLVRLVMQAVCVLLGLGSTPTWEDALFVLCDMKFLDRLRTFDKDNIPDATMRKLDRVIQHPKFNEDEMKRASIASTSLCRWVLALARYHRVMTVVRPKQNTLTAAESNLDHVQREVDSVREVWAAHVRQSNEVQQSWHTNGAAKLALQLEYDELVARTRSLERVSIAFESLKTILRKENHRIQALEQASLGDSVLLTAIFTYVAGVAPSNRRALVAEWSSHLQAANVVYSADLIQAMAGKEGLQELRATCAISDTGVAMNLYYLHRWKDTQVAKHKFLLLVDPRNIAANWIKTVEHHSLEVVSADDPMLLARFEMSPPNPNYILLVDRVAQCEESALWAFLRLLVVKKLRHPVYFIADTDCTRRWSIEMIEAFVTVSFELQAEDLQAHIVAIFHARFAPDDEGHLRGLHEALLDDFRHRTTALDGLLKQLSHPSLLVSDDEISNLAAQMDALTQLSAAIDSKNESIVALERSRDNFAELGRRGRALLEATATFGGRCHAMDVLEDGIWRLQDVDDATPIDDICHQLTVGYLQDVLHGLPERLHVAFTFFVALAIAATEPHCAALVHMCWEELQAQTGERVPGVHLPLDIFVQSPTATHRAATKVVREAIVAAVVKQVDAAAQRTASSLSMAAVLSGEARRYFTKDGRRHAPAVATLIRQVQPLLVLPIFAPLLDDIDAYGPAYEAFLAQAPRFLQDTPRTQYMRSLPAIAKLMLIVFSHHIIIPNMMQQVVNAYVPEINYELLSISGMAQEADGRRPILLQYDVHDTVHPLWCIIETALGLGIRDADIWVFSFATPDVLPACLRAFKDASVHGGWLILQDMATISSSDLMDLNRQFEIMANGDMSMHGDFRLWLLDETPSSLLARLPSTKLHTFYFNVSFKMEDPLQAPKSPLQRALHFFHGIAHSGTDFGGLHTASPFSSPVSLYELEKAEFLLDCIGDKVTLTPRELAFLVAPLYQGKSADATVRQQIAVLLHWIFEIAMDQATPGLGVWYTRLQRTVLGYTSQRPTKDTVRRSCEVLLPMDMKLTAVVMGLPSALDAFFDAKTMLAIVSTLAAYRARTSLAALPPASITPPETLVEGLMLQLPRETCLQHVEPRLLLHKWAKAGTFPSLLHEAVYMELLELEAFVGFLWRDLRALPEATEAALAKSAIPCSWLRFGYACPLTLVTFVAWVQSATSFYAEYLCTHVVPPLQLQFFQNAHAVLFTLLQTYARQEGVGLGAVCLCACMPTTAAMAVTVANVNLRNARWDAEKALLYDCSPDDALIQSQVTLCLAPRDHLAVGAMQFACPVYPYYYTVTHEESKAATAASPIQFYVWLPTDVDISVFHARGTALVLNEAQVYAPS</sequence>